<dbReference type="PANTHER" id="PTHR31170:SF18">
    <property type="entry name" value="(WILD MALAYSIAN BANANA) HYPOTHETICAL PROTEIN"/>
    <property type="match status" value="1"/>
</dbReference>
<evidence type="ECO:0000313" key="2">
    <source>
        <dbReference type="Proteomes" id="UP001396334"/>
    </source>
</evidence>
<dbReference type="InterPro" id="IPR004158">
    <property type="entry name" value="DUF247_pln"/>
</dbReference>
<dbReference type="Proteomes" id="UP001396334">
    <property type="component" value="Unassembled WGS sequence"/>
</dbReference>
<proteinExistence type="predicted"/>
<name>A0ABR1Z9M7_9ROSI</name>
<keyword evidence="2" id="KW-1185">Reference proteome</keyword>
<gene>
    <name evidence="1" type="ORF">V6N11_082019</name>
</gene>
<dbReference type="PANTHER" id="PTHR31170">
    <property type="entry name" value="BNAC04G53230D PROTEIN"/>
    <property type="match status" value="1"/>
</dbReference>
<protein>
    <submittedName>
        <fullName evidence="1">Uncharacterized protein</fullName>
    </submittedName>
</protein>
<accession>A0ABR1Z9M7</accession>
<dbReference type="EMBL" id="JBBPBN010002103">
    <property type="protein sequence ID" value="KAK8476704.1"/>
    <property type="molecule type" value="Genomic_DNA"/>
</dbReference>
<comment type="caution">
    <text evidence="1">The sequence shown here is derived from an EMBL/GenBank/DDBJ whole genome shotgun (WGS) entry which is preliminary data.</text>
</comment>
<dbReference type="Pfam" id="PF03140">
    <property type="entry name" value="DUF247"/>
    <property type="match status" value="1"/>
</dbReference>
<evidence type="ECO:0000313" key="1">
    <source>
        <dbReference type="EMBL" id="KAK8476704.1"/>
    </source>
</evidence>
<sequence length="114" mass="13131">MFGYVSASAGKWKKVPIYKVPSCIRGGNNEEQRAYTPQIVSIRPYHHGEDHLKLMEEHKQQALFHCLKRSNKPFETFMNSVAPKCELNYADDDPISGQIRNRRLLSIIKRVSDA</sequence>
<organism evidence="1 2">
    <name type="scientific">Hibiscus sabdariffa</name>
    <name type="common">roselle</name>
    <dbReference type="NCBI Taxonomy" id="183260"/>
    <lineage>
        <taxon>Eukaryota</taxon>
        <taxon>Viridiplantae</taxon>
        <taxon>Streptophyta</taxon>
        <taxon>Embryophyta</taxon>
        <taxon>Tracheophyta</taxon>
        <taxon>Spermatophyta</taxon>
        <taxon>Magnoliopsida</taxon>
        <taxon>eudicotyledons</taxon>
        <taxon>Gunneridae</taxon>
        <taxon>Pentapetalae</taxon>
        <taxon>rosids</taxon>
        <taxon>malvids</taxon>
        <taxon>Malvales</taxon>
        <taxon>Malvaceae</taxon>
        <taxon>Malvoideae</taxon>
        <taxon>Hibiscus</taxon>
    </lineage>
</organism>
<reference evidence="1 2" key="1">
    <citation type="journal article" date="2024" name="G3 (Bethesda)">
        <title>Genome assembly of Hibiscus sabdariffa L. provides insights into metabolisms of medicinal natural products.</title>
        <authorList>
            <person name="Kim T."/>
        </authorList>
    </citation>
    <scope>NUCLEOTIDE SEQUENCE [LARGE SCALE GENOMIC DNA]</scope>
    <source>
        <strain evidence="1">TK-2024</strain>
        <tissue evidence="1">Old leaves</tissue>
    </source>
</reference>